<gene>
    <name evidence="2" type="ORF">SAMN05421813_1358</name>
</gene>
<dbReference type="PANTHER" id="PTHR40112:SF1">
    <property type="entry name" value="H2HPP ISOMERASE"/>
    <property type="match status" value="1"/>
</dbReference>
<dbReference type="Gene3D" id="2.60.120.10">
    <property type="entry name" value="Jelly Rolls"/>
    <property type="match status" value="1"/>
</dbReference>
<dbReference type="EMBL" id="FNHH01000035">
    <property type="protein sequence ID" value="SDN03277.1"/>
    <property type="molecule type" value="Genomic_DNA"/>
</dbReference>
<reference evidence="3" key="1">
    <citation type="submission" date="2016-10" db="EMBL/GenBank/DDBJ databases">
        <authorList>
            <person name="Varghese N."/>
            <person name="Submissions S."/>
        </authorList>
    </citation>
    <scope>NUCLEOTIDE SEQUENCE [LARGE SCALE GENOMIC DNA]</scope>
    <source>
        <strain evidence="3">DSM 24536</strain>
    </source>
</reference>
<protein>
    <submittedName>
        <fullName evidence="2">Cupin domain-containing protein</fullName>
    </submittedName>
</protein>
<dbReference type="Pfam" id="PF07883">
    <property type="entry name" value="Cupin_2"/>
    <property type="match status" value="1"/>
</dbReference>
<keyword evidence="3" id="KW-1185">Reference proteome</keyword>
<organism evidence="2 3">
    <name type="scientific">Daejeonella rubra</name>
    <dbReference type="NCBI Taxonomy" id="990371"/>
    <lineage>
        <taxon>Bacteria</taxon>
        <taxon>Pseudomonadati</taxon>
        <taxon>Bacteroidota</taxon>
        <taxon>Sphingobacteriia</taxon>
        <taxon>Sphingobacteriales</taxon>
        <taxon>Sphingobacteriaceae</taxon>
        <taxon>Daejeonella</taxon>
    </lineage>
</organism>
<dbReference type="AlphaFoldDB" id="A0A1G9Y2J2"/>
<sequence length="113" mass="12755">MQESTASFFIEDETLNWQEVEPGVSRKIMAHDPSLMLMQVKFEKGGIGPIHRHIHVQISHVFSGVFEVQVDGNKKVLKAGDSFFVPSNLWHGVLCLEAGILIDTFSPMREDFL</sequence>
<evidence type="ECO:0000259" key="1">
    <source>
        <dbReference type="Pfam" id="PF07883"/>
    </source>
</evidence>
<dbReference type="InterPro" id="IPR052535">
    <property type="entry name" value="Bacilysin_H2HPP_isomerase"/>
</dbReference>
<evidence type="ECO:0000313" key="2">
    <source>
        <dbReference type="EMBL" id="SDN03277.1"/>
    </source>
</evidence>
<dbReference type="SUPFAM" id="SSF51182">
    <property type="entry name" value="RmlC-like cupins"/>
    <property type="match status" value="1"/>
</dbReference>
<dbReference type="InterPro" id="IPR014710">
    <property type="entry name" value="RmlC-like_jellyroll"/>
</dbReference>
<name>A0A1G9Y2J2_9SPHI</name>
<dbReference type="InterPro" id="IPR025499">
    <property type="entry name" value="KdgF"/>
</dbReference>
<dbReference type="OrthoDB" id="9811153at2"/>
<dbReference type="CDD" id="cd02238">
    <property type="entry name" value="cupin_KdgF"/>
    <property type="match status" value="1"/>
</dbReference>
<proteinExistence type="predicted"/>
<dbReference type="InterPro" id="IPR011051">
    <property type="entry name" value="RmlC_Cupin_sf"/>
</dbReference>
<dbReference type="PANTHER" id="PTHR40112">
    <property type="entry name" value="H2HPP ISOMERASE"/>
    <property type="match status" value="1"/>
</dbReference>
<dbReference type="RefSeq" id="WP_090706791.1">
    <property type="nucleotide sequence ID" value="NZ_FNHH01000035.1"/>
</dbReference>
<dbReference type="Proteomes" id="UP000199226">
    <property type="component" value="Unassembled WGS sequence"/>
</dbReference>
<feature type="domain" description="Cupin type-2" evidence="1">
    <location>
        <begin position="40"/>
        <end position="94"/>
    </location>
</feature>
<dbReference type="STRING" id="990371.SAMN05421813_1358"/>
<dbReference type="InterPro" id="IPR013096">
    <property type="entry name" value="Cupin_2"/>
</dbReference>
<evidence type="ECO:0000313" key="3">
    <source>
        <dbReference type="Proteomes" id="UP000199226"/>
    </source>
</evidence>
<accession>A0A1G9Y2J2</accession>
<dbReference type="PIRSF" id="PIRSF029883">
    <property type="entry name" value="KdgF"/>
    <property type="match status" value="1"/>
</dbReference>